<protein>
    <submittedName>
        <fullName evidence="2">Uncharacterized protein</fullName>
    </submittedName>
</protein>
<dbReference type="EMBL" id="AE003849">
    <property type="protein sequence ID" value="AAF83901.1"/>
    <property type="molecule type" value="Genomic_DNA"/>
</dbReference>
<name>Q9PED7_XYLFA</name>
<dbReference type="HOGENOM" id="CLU_2025858_0_0_6"/>
<accession>Q9PED7</accession>
<organism evidence="2 3">
    <name type="scientific">Xylella fastidiosa (strain 9a5c)</name>
    <dbReference type="NCBI Taxonomy" id="160492"/>
    <lineage>
        <taxon>Bacteria</taxon>
        <taxon>Pseudomonadati</taxon>
        <taxon>Pseudomonadota</taxon>
        <taxon>Gammaproteobacteria</taxon>
        <taxon>Lysobacterales</taxon>
        <taxon>Lysobacteraceae</taxon>
        <taxon>Xylella</taxon>
    </lineage>
</organism>
<evidence type="ECO:0000256" key="1">
    <source>
        <dbReference type="SAM" id="MobiDB-lite"/>
    </source>
</evidence>
<evidence type="ECO:0000313" key="3">
    <source>
        <dbReference type="Proteomes" id="UP000000812"/>
    </source>
</evidence>
<dbReference type="KEGG" id="xfa:XF_1091"/>
<feature type="region of interest" description="Disordered" evidence="1">
    <location>
        <begin position="84"/>
        <end position="122"/>
    </location>
</feature>
<gene>
    <name evidence="2" type="ordered locus">XF_1091</name>
</gene>
<evidence type="ECO:0000313" key="2">
    <source>
        <dbReference type="EMBL" id="AAF83901.1"/>
    </source>
</evidence>
<dbReference type="PIR" id="F82724">
    <property type="entry name" value="F82724"/>
</dbReference>
<feature type="compositionally biased region" description="Polar residues" evidence="1">
    <location>
        <begin position="113"/>
        <end position="122"/>
    </location>
</feature>
<sequence>MPRLEKQSRNQLSRTTSTCSQCLCFSQKIANATNPVGNQAEKSVNTFLRFICRRFDTMNRCSNYASYRCPDHVPSRSHLRISASPHHAGTQAHRHTGTQAHRHTGTQAHRHTGTQAHGSCSN</sequence>
<reference evidence="2 3" key="1">
    <citation type="journal article" date="2000" name="Nature">
        <title>The genome sequence of the plant pathogen Xylella fastidiosa.</title>
        <authorList>
            <person name="Simpson A.J."/>
            <person name="Reinach F.C."/>
            <person name="Arruda P."/>
            <person name="Abreu F.A."/>
            <person name="Acencio M."/>
            <person name="Alvarenga R."/>
            <person name="Alves L.M."/>
            <person name="Araya J.E."/>
            <person name="Baia G.S."/>
            <person name="Baptista C.S."/>
            <person name="Barros M.H."/>
            <person name="Bonaccorsi E.D."/>
            <person name="Bordin S."/>
            <person name="Bove J.M."/>
            <person name="Briones M.R."/>
            <person name="Bueno M.R."/>
            <person name="Camargo A.A."/>
            <person name="Camargo L.E."/>
            <person name="Carraro D.M."/>
            <person name="Carrer H."/>
            <person name="Colauto N.B."/>
            <person name="Colombo C."/>
            <person name="Costa F.F."/>
            <person name="Costa M.C."/>
            <person name="Costa-Neto C.M."/>
            <person name="Coutinho L.L."/>
            <person name="Cristofani M."/>
            <person name="Dias-Neto E."/>
            <person name="Docena C."/>
            <person name="El-Dorry H."/>
            <person name="Facincani A.P."/>
            <person name="Ferreira A.J."/>
            <person name="Ferreira V.C."/>
            <person name="Ferro J.A."/>
            <person name="Fraga J.S."/>
            <person name="Franca S.C."/>
            <person name="Franco M.C."/>
            <person name="Frohme M."/>
            <person name="Furlan L.R."/>
            <person name="Garnier M."/>
            <person name="Goldman G.H."/>
            <person name="Goldman M.H."/>
            <person name="Gomes S.L."/>
            <person name="Gruber A."/>
            <person name="Ho P.L."/>
            <person name="Hoheisel J.D."/>
            <person name="Junqueira M.L."/>
            <person name="Kemper E.L."/>
            <person name="Kitajima J.P."/>
            <person name="Krieger J.E."/>
            <person name="Kuramae E.E."/>
            <person name="Laigret F."/>
            <person name="Lambais M.R."/>
            <person name="Leite L.C."/>
            <person name="Lemos E.G."/>
            <person name="Lemos M.V."/>
            <person name="Lopes S.A."/>
            <person name="Lopes C.R."/>
            <person name="Machado J.A."/>
            <person name="Machado M.A."/>
            <person name="Madeira A.M."/>
            <person name="Madeira H.M."/>
            <person name="Marino C.L."/>
            <person name="Marques M.V."/>
            <person name="Martins E.A."/>
            <person name="Martins E.M."/>
            <person name="Matsukuma A.Y."/>
            <person name="Menck C.F."/>
            <person name="Miracca E.C."/>
            <person name="Miyaki C.Y."/>
            <person name="Monteriro-Vitorello C.B."/>
            <person name="Moon D.H."/>
            <person name="Nagai M.A."/>
            <person name="Nascimento A.L."/>
            <person name="Netto L.E."/>
            <person name="Nhani A.Jr."/>
            <person name="Nobrega F.G."/>
            <person name="Nunes L.R."/>
            <person name="Oliveira M.A."/>
            <person name="de Oliveira M.C."/>
            <person name="de Oliveira R.C."/>
            <person name="Palmieri D.A."/>
            <person name="Paris A."/>
            <person name="Peixoto B.R."/>
            <person name="Pereira G.A."/>
            <person name="Pereira H.A.Jr."/>
            <person name="Pesquero J.B."/>
            <person name="Quaggio R.B."/>
            <person name="Roberto P.G."/>
            <person name="Rodrigues V."/>
            <person name="de M Rosa A.J."/>
            <person name="de Rosa V.E.Jr."/>
            <person name="de Sa R.G."/>
            <person name="Santelli R.V."/>
            <person name="Sawasaki H.E."/>
            <person name="da Silva A.C."/>
            <person name="da Silva A.M."/>
            <person name="da Silva F.R."/>
            <person name="da Silva W.A.Jr."/>
            <person name="da Silveira J.F."/>
            <person name="Silvestri M.L."/>
            <person name="Siqueira W.J."/>
            <person name="de Souza A.A."/>
            <person name="de Souza A.P."/>
            <person name="Terenzi M.F."/>
            <person name="Truffi D."/>
            <person name="Tsai S.M."/>
            <person name="Tsuhako M.H."/>
            <person name="Vallada H."/>
            <person name="Van Sluys M.A."/>
            <person name="Verjovski-Almeida S."/>
            <person name="Vettore A.L."/>
            <person name="Zago M.A."/>
            <person name="Zatz M."/>
            <person name="Meidanis J."/>
            <person name="Setubal J.C."/>
        </authorList>
    </citation>
    <scope>NUCLEOTIDE SEQUENCE [LARGE SCALE GENOMIC DNA]</scope>
    <source>
        <strain evidence="2 3">9a5c</strain>
    </source>
</reference>
<dbReference type="AlphaFoldDB" id="Q9PED7"/>
<proteinExistence type="predicted"/>
<dbReference type="Proteomes" id="UP000000812">
    <property type="component" value="Chromosome"/>
</dbReference>
<feature type="compositionally biased region" description="Basic residues" evidence="1">
    <location>
        <begin position="92"/>
        <end position="112"/>
    </location>
</feature>